<dbReference type="Pfam" id="PF01047">
    <property type="entry name" value="MarR"/>
    <property type="match status" value="1"/>
</dbReference>
<dbReference type="InterPro" id="IPR036390">
    <property type="entry name" value="WH_DNA-bd_sf"/>
</dbReference>
<dbReference type="InterPro" id="IPR036388">
    <property type="entry name" value="WH-like_DNA-bd_sf"/>
</dbReference>
<sequence>MVRPTHEVEYEQMLLSRHEVMRHRTGQLERSAYVLLSRIRLQGPMSIGELSDAFGLDASTLNRQTAAAMRAGLLERIPDPAGGIARKFRITGEGSRLLDEEREFLTSGLDRVMADWPDEDIAAFAAYLRRFNTDIERLSGRPWPRPAEHAGDARPVG</sequence>
<keyword evidence="3" id="KW-1185">Reference proteome</keyword>
<dbReference type="RefSeq" id="WP_371950181.1">
    <property type="nucleotide sequence ID" value="NZ_JAXCEI010000006.1"/>
</dbReference>
<dbReference type="Gene3D" id="1.10.10.10">
    <property type="entry name" value="Winged helix-like DNA-binding domain superfamily/Winged helix DNA-binding domain"/>
    <property type="match status" value="1"/>
</dbReference>
<accession>A0ABV4QAS0</accession>
<comment type="caution">
    <text evidence="2">The sequence shown here is derived from an EMBL/GenBank/DDBJ whole genome shotgun (WGS) entry which is preliminary data.</text>
</comment>
<dbReference type="SUPFAM" id="SSF46785">
    <property type="entry name" value="Winged helix' DNA-binding domain"/>
    <property type="match status" value="1"/>
</dbReference>
<evidence type="ECO:0000259" key="1">
    <source>
        <dbReference type="PROSITE" id="PS50995"/>
    </source>
</evidence>
<feature type="domain" description="HTH marR-type" evidence="1">
    <location>
        <begin position="1"/>
        <end position="133"/>
    </location>
</feature>
<dbReference type="Proteomes" id="UP001569963">
    <property type="component" value="Unassembled WGS sequence"/>
</dbReference>
<evidence type="ECO:0000313" key="3">
    <source>
        <dbReference type="Proteomes" id="UP001569963"/>
    </source>
</evidence>
<dbReference type="PROSITE" id="PS50995">
    <property type="entry name" value="HTH_MARR_2"/>
    <property type="match status" value="1"/>
</dbReference>
<evidence type="ECO:0000313" key="2">
    <source>
        <dbReference type="EMBL" id="MFA1540272.1"/>
    </source>
</evidence>
<dbReference type="SMART" id="SM00347">
    <property type="entry name" value="HTH_MARR"/>
    <property type="match status" value="1"/>
</dbReference>
<dbReference type="EMBL" id="JAXCEI010000006">
    <property type="protein sequence ID" value="MFA1540272.1"/>
    <property type="molecule type" value="Genomic_DNA"/>
</dbReference>
<proteinExistence type="predicted"/>
<reference evidence="2 3" key="1">
    <citation type="submission" date="2023-11" db="EMBL/GenBank/DDBJ databases">
        <title>Actinomadura monticuli sp. nov., isolated from volcanic ash.</title>
        <authorList>
            <person name="Lee S.D."/>
            <person name="Yang H."/>
            <person name="Kim I.S."/>
        </authorList>
    </citation>
    <scope>NUCLEOTIDE SEQUENCE [LARGE SCALE GENOMIC DNA]</scope>
    <source>
        <strain evidence="2 3">DLS-62</strain>
    </source>
</reference>
<dbReference type="InterPro" id="IPR000835">
    <property type="entry name" value="HTH_MarR-typ"/>
</dbReference>
<organism evidence="2 3">
    <name type="scientific">Actinomadura monticuli</name>
    <dbReference type="NCBI Taxonomy" id="3097367"/>
    <lineage>
        <taxon>Bacteria</taxon>
        <taxon>Bacillati</taxon>
        <taxon>Actinomycetota</taxon>
        <taxon>Actinomycetes</taxon>
        <taxon>Streptosporangiales</taxon>
        <taxon>Thermomonosporaceae</taxon>
        <taxon>Actinomadura</taxon>
    </lineage>
</organism>
<name>A0ABV4QAS0_9ACTN</name>
<gene>
    <name evidence="2" type="ORF">SM611_15185</name>
</gene>
<protein>
    <submittedName>
        <fullName evidence="2">MarR family winged helix-turn-helix transcriptional regulator</fullName>
    </submittedName>
</protein>